<dbReference type="Proteomes" id="UP000199537">
    <property type="component" value="Unassembled WGS sequence"/>
</dbReference>
<dbReference type="EMBL" id="FPCJ01000001">
    <property type="protein sequence ID" value="SFV27097.1"/>
    <property type="molecule type" value="Genomic_DNA"/>
</dbReference>
<name>A0A1I7MXE8_9BACT</name>
<gene>
    <name evidence="1" type="ORF">SAMN05660895_0036</name>
</gene>
<organism evidence="1 2">
    <name type="scientific">Thermoflavifilum thermophilum</name>
    <dbReference type="NCBI Taxonomy" id="1393122"/>
    <lineage>
        <taxon>Bacteria</taxon>
        <taxon>Pseudomonadati</taxon>
        <taxon>Bacteroidota</taxon>
        <taxon>Chitinophagia</taxon>
        <taxon>Chitinophagales</taxon>
        <taxon>Chitinophagaceae</taxon>
        <taxon>Thermoflavifilum</taxon>
    </lineage>
</organism>
<reference evidence="2" key="1">
    <citation type="submission" date="2016-10" db="EMBL/GenBank/DDBJ databases">
        <authorList>
            <person name="Varghese N."/>
            <person name="Submissions S."/>
        </authorList>
    </citation>
    <scope>NUCLEOTIDE SEQUENCE [LARGE SCALE GENOMIC DNA]</scope>
    <source>
        <strain evidence="2">DSM 14807</strain>
    </source>
</reference>
<keyword evidence="2" id="KW-1185">Reference proteome</keyword>
<dbReference type="STRING" id="1393122.SAMN05660895_0036"/>
<proteinExistence type="predicted"/>
<protein>
    <submittedName>
        <fullName evidence="1">Uncharacterized protein</fullName>
    </submittedName>
</protein>
<evidence type="ECO:0000313" key="2">
    <source>
        <dbReference type="Proteomes" id="UP000199537"/>
    </source>
</evidence>
<dbReference type="RefSeq" id="WP_092456042.1">
    <property type="nucleotide sequence ID" value="NZ_FPCJ01000001.1"/>
</dbReference>
<evidence type="ECO:0000313" key="1">
    <source>
        <dbReference type="EMBL" id="SFV27097.1"/>
    </source>
</evidence>
<dbReference type="AlphaFoldDB" id="A0A1I7MXE8"/>
<accession>A0A1I7MXE8</accession>
<sequence>MRKLGRKKWDGDLMDVSPFIMDNSIQMEEGIIAEFLCWYFRFHLKSKKELQWFLDEAGFDLKSLLPYAPSREINRFLDRHQNPVVLKETDMLSKTVGSIRYLEVTCPSTGCTYRLFPPDQSTYGAYYAWCSLFGSELISYRQGDVGFVGVKKNRQPHWENERGMDLPMDET</sequence>